<keyword evidence="11" id="KW-0472">Membrane</keyword>
<dbReference type="GO" id="GO:0005886">
    <property type="term" value="C:plasma membrane"/>
    <property type="evidence" value="ECO:0007669"/>
    <property type="project" value="UniProtKB-SubCell"/>
</dbReference>
<keyword evidence="23" id="KW-1185">Reference proteome</keyword>
<evidence type="ECO:0000313" key="22">
    <source>
        <dbReference type="EMBL" id="OMJ22095.1"/>
    </source>
</evidence>
<comment type="catalytic activity">
    <reaction evidence="1">
        <text>Hydrolysis of (1-&gt;3)-beta-D-glucosidic linkages in (1-&gt;3)-beta-D-glucans.</text>
        <dbReference type="EC" id="3.2.1.39"/>
    </reaction>
</comment>
<accession>A0A1R1Y5L0</accession>
<keyword evidence="8" id="KW-0964">Secreted</keyword>
<keyword evidence="6" id="KW-1003">Cell membrane</keyword>
<evidence type="ECO:0000256" key="14">
    <source>
        <dbReference type="ARBA" id="ARBA00023316"/>
    </source>
</evidence>
<feature type="compositionally biased region" description="Polar residues" evidence="20">
    <location>
        <begin position="385"/>
        <end position="395"/>
    </location>
</feature>
<feature type="region of interest" description="Disordered" evidence="20">
    <location>
        <begin position="298"/>
        <end position="404"/>
    </location>
</feature>
<organism evidence="22 23">
    <name type="scientific">Smittium culicis</name>
    <dbReference type="NCBI Taxonomy" id="133412"/>
    <lineage>
        <taxon>Eukaryota</taxon>
        <taxon>Fungi</taxon>
        <taxon>Fungi incertae sedis</taxon>
        <taxon>Zoopagomycota</taxon>
        <taxon>Kickxellomycotina</taxon>
        <taxon>Harpellomycetes</taxon>
        <taxon>Harpellales</taxon>
        <taxon>Legeriomycetaceae</taxon>
        <taxon>Smittium</taxon>
    </lineage>
</organism>
<evidence type="ECO:0000256" key="3">
    <source>
        <dbReference type="ARBA" id="ARBA00004401"/>
    </source>
</evidence>
<evidence type="ECO:0000256" key="13">
    <source>
        <dbReference type="ARBA" id="ARBA00023277"/>
    </source>
</evidence>
<dbReference type="GO" id="GO:0009277">
    <property type="term" value="C:fungal-type cell wall"/>
    <property type="evidence" value="ECO:0007669"/>
    <property type="project" value="TreeGrafter"/>
</dbReference>
<evidence type="ECO:0000256" key="5">
    <source>
        <dbReference type="ARBA" id="ARBA00012780"/>
    </source>
</evidence>
<feature type="chain" id="PRO_5013181460" description="glucan endo-1,3-beta-D-glucosidase" evidence="21">
    <location>
        <begin position="16"/>
        <end position="404"/>
    </location>
</feature>
<keyword evidence="12" id="KW-0325">Glycoprotein</keyword>
<dbReference type="STRING" id="133412.A0A1R1Y5L0"/>
<evidence type="ECO:0000256" key="10">
    <source>
        <dbReference type="ARBA" id="ARBA00022801"/>
    </source>
</evidence>
<dbReference type="SUPFAM" id="SSF51445">
    <property type="entry name" value="(Trans)glycosidases"/>
    <property type="match status" value="1"/>
</dbReference>
<sequence>MKLSILSVLIATVSAAGRLNGINYNPKRADGTCGNVNDVKQDLQVLSAFTDTLRIYSAIDCAQGEAVLRAMEGTSWKLHLGTWVNSNDATYEAEKAEIKRLSTVFNFNNNVKSVIVGSEPVYRREQTTTQVADKVKQMKSVLQSAGLASMPVTAADTYNVIDANIVNAVDFVMLHAFPYWEGITIESATDKMFEHVNQIKSIANGKTVMVGETGWPSAGGNFGAAIANVNNAQQYIQEFTCRASSSNLDYIWFSAIDAPYLGSASVEASWGVIGSDYKTPKFFNGAWFTCSAAPSTSSSSPPVSSAPATSAPATSAPATSAPATSAPATSAPATSSPATSAPATSAPATSAPATSAPATSAPVTSAPVTSAPATSAPAITTSTSVYNSPAPTTVTRSKRRKCVS</sequence>
<comment type="similarity">
    <text evidence="4 19">Belongs to the glycosyl hydrolase 17 family.</text>
</comment>
<dbReference type="GO" id="GO:0005576">
    <property type="term" value="C:extracellular region"/>
    <property type="evidence" value="ECO:0007669"/>
    <property type="project" value="TreeGrafter"/>
</dbReference>
<keyword evidence="14" id="KW-0961">Cell wall biogenesis/degradation</keyword>
<name>A0A1R1Y5L0_9FUNG</name>
<dbReference type="GO" id="GO:0009986">
    <property type="term" value="C:cell surface"/>
    <property type="evidence" value="ECO:0007669"/>
    <property type="project" value="TreeGrafter"/>
</dbReference>
<dbReference type="GO" id="GO:0000272">
    <property type="term" value="P:polysaccharide catabolic process"/>
    <property type="evidence" value="ECO:0007669"/>
    <property type="project" value="UniProtKB-KW"/>
</dbReference>
<evidence type="ECO:0000256" key="18">
    <source>
        <dbReference type="ARBA" id="ARBA00043078"/>
    </source>
</evidence>
<evidence type="ECO:0000256" key="15">
    <source>
        <dbReference type="ARBA" id="ARBA00023326"/>
    </source>
</evidence>
<evidence type="ECO:0000256" key="16">
    <source>
        <dbReference type="ARBA" id="ARBA00037649"/>
    </source>
</evidence>
<feature type="compositionally biased region" description="Low complexity" evidence="20">
    <location>
        <begin position="298"/>
        <end position="384"/>
    </location>
</feature>
<evidence type="ECO:0000256" key="4">
    <source>
        <dbReference type="ARBA" id="ARBA00008773"/>
    </source>
</evidence>
<dbReference type="OrthoDB" id="77201at2759"/>
<dbReference type="Proteomes" id="UP000187283">
    <property type="component" value="Unassembled WGS sequence"/>
</dbReference>
<evidence type="ECO:0000256" key="12">
    <source>
        <dbReference type="ARBA" id="ARBA00023180"/>
    </source>
</evidence>
<keyword evidence="15" id="KW-0624">Polysaccharide degradation</keyword>
<dbReference type="InterPro" id="IPR000490">
    <property type="entry name" value="Glyco_hydro_17"/>
</dbReference>
<dbReference type="InterPro" id="IPR050732">
    <property type="entry name" value="Beta-glucan_modifiers"/>
</dbReference>
<dbReference type="InterPro" id="IPR017853">
    <property type="entry name" value="GH"/>
</dbReference>
<dbReference type="EC" id="3.2.1.39" evidence="5"/>
<dbReference type="GO" id="GO:0071555">
    <property type="term" value="P:cell wall organization"/>
    <property type="evidence" value="ECO:0007669"/>
    <property type="project" value="UniProtKB-KW"/>
</dbReference>
<reference evidence="22 23" key="1">
    <citation type="submission" date="2017-01" db="EMBL/GenBank/DDBJ databases">
        <authorList>
            <person name="Mah S.A."/>
            <person name="Swanson W.J."/>
            <person name="Moy G.W."/>
            <person name="Vacquier V.D."/>
        </authorList>
    </citation>
    <scope>NUCLEOTIDE SEQUENCE [LARGE SCALE GENOMIC DNA]</scope>
    <source>
        <strain evidence="22 23">GSMNP</strain>
    </source>
</reference>
<keyword evidence="9 21" id="KW-0732">Signal</keyword>
<evidence type="ECO:0000256" key="9">
    <source>
        <dbReference type="ARBA" id="ARBA00022729"/>
    </source>
</evidence>
<feature type="signal peptide" evidence="21">
    <location>
        <begin position="1"/>
        <end position="15"/>
    </location>
</feature>
<evidence type="ECO:0000313" key="23">
    <source>
        <dbReference type="Proteomes" id="UP000187283"/>
    </source>
</evidence>
<evidence type="ECO:0000256" key="11">
    <source>
        <dbReference type="ARBA" id="ARBA00023136"/>
    </source>
</evidence>
<evidence type="ECO:0000256" key="6">
    <source>
        <dbReference type="ARBA" id="ARBA00022475"/>
    </source>
</evidence>
<comment type="function">
    <text evidence="16">Glucanases play a role in cell expansion during growth, in cell-cell fusion during mating, and in spore release during sporulation. This enzyme may be involved in beta-glucan degradation. Active on laminarin and lichenan.</text>
</comment>
<evidence type="ECO:0000256" key="19">
    <source>
        <dbReference type="RuleBase" id="RU004335"/>
    </source>
</evidence>
<evidence type="ECO:0000256" key="17">
    <source>
        <dbReference type="ARBA" id="ARBA00042373"/>
    </source>
</evidence>
<evidence type="ECO:0000256" key="8">
    <source>
        <dbReference type="ARBA" id="ARBA00022525"/>
    </source>
</evidence>
<dbReference type="Pfam" id="PF00332">
    <property type="entry name" value="Glyco_hydro_17"/>
    <property type="match status" value="1"/>
</dbReference>
<evidence type="ECO:0000256" key="20">
    <source>
        <dbReference type="SAM" id="MobiDB-lite"/>
    </source>
</evidence>
<keyword evidence="13" id="KW-0119">Carbohydrate metabolism</keyword>
<keyword evidence="10" id="KW-0378">Hydrolase</keyword>
<evidence type="ECO:0000256" key="21">
    <source>
        <dbReference type="SAM" id="SignalP"/>
    </source>
</evidence>
<dbReference type="GO" id="GO:0042973">
    <property type="term" value="F:glucan endo-1,3-beta-D-glucosidase activity"/>
    <property type="evidence" value="ECO:0007669"/>
    <property type="project" value="UniProtKB-EC"/>
</dbReference>
<dbReference type="PANTHER" id="PTHR16631:SF17">
    <property type="entry name" value="GLUCAN ENDO-1,3-BETA-GLUCOSIDASE BTGC"/>
    <property type="match status" value="1"/>
</dbReference>
<dbReference type="EMBL" id="LSSN01000840">
    <property type="protein sequence ID" value="OMJ22095.1"/>
    <property type="molecule type" value="Genomic_DNA"/>
</dbReference>
<evidence type="ECO:0000256" key="7">
    <source>
        <dbReference type="ARBA" id="ARBA00022512"/>
    </source>
</evidence>
<comment type="caution">
    <text evidence="22">The sequence shown here is derived from an EMBL/GenBank/DDBJ whole genome shotgun (WGS) entry which is preliminary data.</text>
</comment>
<gene>
    <name evidence="22" type="ORF">AYI70_g3080</name>
</gene>
<dbReference type="AlphaFoldDB" id="A0A1R1Y5L0"/>
<keyword evidence="7" id="KW-0134">Cell wall</keyword>
<dbReference type="PANTHER" id="PTHR16631">
    <property type="entry name" value="GLUCAN 1,3-BETA-GLUCOSIDASE"/>
    <property type="match status" value="1"/>
</dbReference>
<evidence type="ECO:0000256" key="2">
    <source>
        <dbReference type="ARBA" id="ARBA00004191"/>
    </source>
</evidence>
<protein>
    <recommendedName>
        <fullName evidence="5">glucan endo-1,3-beta-D-glucosidase</fullName>
        <ecNumber evidence="5">3.2.1.39</ecNumber>
    </recommendedName>
    <alternativeName>
        <fullName evidence="18">Endo-1,3-beta-glucanase btgC</fullName>
    </alternativeName>
    <alternativeName>
        <fullName evidence="17">Laminarinase btgC</fullName>
    </alternativeName>
</protein>
<dbReference type="Gene3D" id="3.20.20.80">
    <property type="entry name" value="Glycosidases"/>
    <property type="match status" value="2"/>
</dbReference>
<evidence type="ECO:0000256" key="1">
    <source>
        <dbReference type="ARBA" id="ARBA00000382"/>
    </source>
</evidence>
<proteinExistence type="inferred from homology"/>
<comment type="subcellular location">
    <subcellularLocation>
        <location evidence="3">Cell membrane</location>
        <topology evidence="3">Single-pass type II membrane protein</topology>
    </subcellularLocation>
    <subcellularLocation>
        <location evidence="2">Secreted</location>
        <location evidence="2">Cell wall</location>
    </subcellularLocation>
</comment>